<dbReference type="CDD" id="cd02440">
    <property type="entry name" value="AdoMet_MTases"/>
    <property type="match status" value="1"/>
</dbReference>
<comment type="caution">
    <text evidence="2">The sequence shown here is derived from an EMBL/GenBank/DDBJ whole genome shotgun (WGS) entry which is preliminary data.</text>
</comment>
<dbReference type="Pfam" id="PF08241">
    <property type="entry name" value="Methyltransf_11"/>
    <property type="match status" value="1"/>
</dbReference>
<dbReference type="InterPro" id="IPR029063">
    <property type="entry name" value="SAM-dependent_MTases_sf"/>
</dbReference>
<evidence type="ECO:0000259" key="1">
    <source>
        <dbReference type="Pfam" id="PF08241"/>
    </source>
</evidence>
<keyword evidence="2" id="KW-0808">Transferase</keyword>
<reference evidence="2 3" key="1">
    <citation type="submission" date="2021-03" db="EMBL/GenBank/DDBJ databases">
        <title>Whole genome shotgun sequence of Actinoplanes toevensis NBRC 105298.</title>
        <authorList>
            <person name="Komaki H."/>
            <person name="Tamura T."/>
        </authorList>
    </citation>
    <scope>NUCLEOTIDE SEQUENCE [LARGE SCALE GENOMIC DNA]</scope>
    <source>
        <strain evidence="2 3">NBRC 105298</strain>
    </source>
</reference>
<feature type="domain" description="Methyltransferase type 11" evidence="1">
    <location>
        <begin position="49"/>
        <end position="135"/>
    </location>
</feature>
<protein>
    <submittedName>
        <fullName evidence="2">Methyltransferase</fullName>
    </submittedName>
</protein>
<dbReference type="GO" id="GO:0032259">
    <property type="term" value="P:methylation"/>
    <property type="evidence" value="ECO:0007669"/>
    <property type="project" value="UniProtKB-KW"/>
</dbReference>
<dbReference type="EMBL" id="BOQN01000049">
    <property type="protein sequence ID" value="GIM91650.1"/>
    <property type="molecule type" value="Genomic_DNA"/>
</dbReference>
<gene>
    <name evidence="2" type="ORF">Ato02nite_034430</name>
</gene>
<dbReference type="SUPFAM" id="SSF53335">
    <property type="entry name" value="S-adenosyl-L-methionine-dependent methyltransferases"/>
    <property type="match status" value="1"/>
</dbReference>
<keyword evidence="2" id="KW-0489">Methyltransferase</keyword>
<organism evidence="2 3">
    <name type="scientific">Paractinoplanes toevensis</name>
    <dbReference type="NCBI Taxonomy" id="571911"/>
    <lineage>
        <taxon>Bacteria</taxon>
        <taxon>Bacillati</taxon>
        <taxon>Actinomycetota</taxon>
        <taxon>Actinomycetes</taxon>
        <taxon>Micromonosporales</taxon>
        <taxon>Micromonosporaceae</taxon>
        <taxon>Paractinoplanes</taxon>
    </lineage>
</organism>
<keyword evidence="3" id="KW-1185">Reference proteome</keyword>
<dbReference type="AlphaFoldDB" id="A0A919T9U6"/>
<evidence type="ECO:0000313" key="3">
    <source>
        <dbReference type="Proteomes" id="UP000677082"/>
    </source>
</evidence>
<dbReference type="PANTHER" id="PTHR43591">
    <property type="entry name" value="METHYLTRANSFERASE"/>
    <property type="match status" value="1"/>
</dbReference>
<dbReference type="Gene3D" id="3.40.50.150">
    <property type="entry name" value="Vaccinia Virus protein VP39"/>
    <property type="match status" value="1"/>
</dbReference>
<evidence type="ECO:0000313" key="2">
    <source>
        <dbReference type="EMBL" id="GIM91650.1"/>
    </source>
</evidence>
<proteinExistence type="predicted"/>
<dbReference type="GO" id="GO:0008757">
    <property type="term" value="F:S-adenosylmethionine-dependent methyltransferase activity"/>
    <property type="evidence" value="ECO:0007669"/>
    <property type="project" value="InterPro"/>
</dbReference>
<accession>A0A919T9U6</accession>
<dbReference type="PANTHER" id="PTHR43591:SF99">
    <property type="entry name" value="OS06G0646000 PROTEIN"/>
    <property type="match status" value="1"/>
</dbReference>
<name>A0A919T9U6_9ACTN</name>
<dbReference type="Proteomes" id="UP000677082">
    <property type="component" value="Unassembled WGS sequence"/>
</dbReference>
<sequence length="263" mass="27651">MANPHILRDMTGDVWAVGSAYEAYVGRWSRPVAAEFVRWLAVPAGTRWLDAGCGTGALTGTILASAAPSLVIGADLSPGFLRSVPAAVLNADAAALPLATASFGAVVSGLALNFVPDPAAAVAEFARVAAPGATVASYVWDYADGMQLMRQFWDAALEVDPAAPDEATRFPICRPDGLRSAWATAGLHAIETRAITIPTVFPDFDDYWQPFLGGQGAAPAYLARLSPDHQGAIRDRLESRLPRRPDGAIALTATAWAVRGLAR</sequence>
<dbReference type="InterPro" id="IPR013216">
    <property type="entry name" value="Methyltransf_11"/>
</dbReference>